<evidence type="ECO:0000256" key="11">
    <source>
        <dbReference type="ARBA" id="ARBA00023118"/>
    </source>
</evidence>
<dbReference type="GO" id="GO:0016787">
    <property type="term" value="F:hydrolase activity"/>
    <property type="evidence" value="ECO:0007669"/>
    <property type="project" value="UniProtKB-KW"/>
</dbReference>
<evidence type="ECO:0000256" key="3">
    <source>
        <dbReference type="ARBA" id="ARBA00012768"/>
    </source>
</evidence>
<keyword evidence="6 13" id="KW-0479">Metal-binding</keyword>
<evidence type="ECO:0000256" key="13">
    <source>
        <dbReference type="RuleBase" id="RU365022"/>
    </source>
</evidence>
<keyword evidence="10 13" id="KW-0411">Iron-sulfur</keyword>
<dbReference type="PANTHER" id="PTHR36531:SF6">
    <property type="entry name" value="DNA REPLICATION ATP-DEPENDENT HELICASE_NUCLEASE DNA2"/>
    <property type="match status" value="1"/>
</dbReference>
<comment type="function">
    <text evidence="13">CRISPR (clustered regularly interspaced short palindromic repeat) is an adaptive immune system that provides protection against mobile genetic elements (viruses, transposable elements and conjugative plasmids). CRISPR clusters contain sequences complementary to antecedent mobile elements and target invading nucleic acids. CRISPR clusters are transcribed and processed into CRISPR RNA (crRNA).</text>
</comment>
<comment type="similarity">
    <text evidence="2 13">Belongs to the CRISPR-associated exonuclease Cas4 family.</text>
</comment>
<sequence length="224" mass="24968">MSTPTRPPGESGQPQLQVALSWLEHYTYCPRQCALIVLEDAFTDDTATTRGTLLHQRVDIPGNKGRGTVRTLHALPVWHDDLGLTGTCDTVELHDNGTVLPVEHKSGRYHPGGPADVQAAAQAICLQQMFQRPVPRAAVYSAADRRRHTVTIIPELHQRVLTTTRAVRELLTTRQLPPPPPDNRPCRRCSMAATCIPTVLTRTRHYHHALNNLYTLPDEEPTHP</sequence>
<dbReference type="NCBIfam" id="TIGR00372">
    <property type="entry name" value="cas4"/>
    <property type="match status" value="1"/>
</dbReference>
<keyword evidence="16" id="KW-1185">Reference proteome</keyword>
<comment type="cofactor">
    <cofactor evidence="13">
        <name>Mg(2+)</name>
        <dbReference type="ChEBI" id="CHEBI:18420"/>
    </cofactor>
    <cofactor evidence="13">
        <name>Mn(2+)</name>
        <dbReference type="ChEBI" id="CHEBI:29035"/>
    </cofactor>
    <text evidence="13">Mg(2+) or Mn(2+) required for ssDNA cleavage activity.</text>
</comment>
<accession>A0ABW6GSV1</accession>
<evidence type="ECO:0000256" key="7">
    <source>
        <dbReference type="ARBA" id="ARBA00022801"/>
    </source>
</evidence>
<keyword evidence="7 13" id="KW-0378">Hydrolase</keyword>
<evidence type="ECO:0000256" key="4">
    <source>
        <dbReference type="ARBA" id="ARBA00020049"/>
    </source>
</evidence>
<name>A0ABW6GSV1_9ACTN</name>
<evidence type="ECO:0000313" key="15">
    <source>
        <dbReference type="EMBL" id="MFE1355746.1"/>
    </source>
</evidence>
<dbReference type="EC" id="3.1.12.1" evidence="3 13"/>
<keyword evidence="12 13" id="KW-0464">Manganese</keyword>
<comment type="cofactor">
    <cofactor evidence="1">
        <name>[4Fe-4S] cluster</name>
        <dbReference type="ChEBI" id="CHEBI:49883"/>
    </cofactor>
</comment>
<keyword evidence="9 13" id="KW-0408">Iron</keyword>
<dbReference type="InterPro" id="IPR051827">
    <property type="entry name" value="Cas4_exonuclease"/>
</dbReference>
<evidence type="ECO:0000313" key="16">
    <source>
        <dbReference type="Proteomes" id="UP001599542"/>
    </source>
</evidence>
<evidence type="ECO:0000259" key="14">
    <source>
        <dbReference type="Pfam" id="PF01930"/>
    </source>
</evidence>
<feature type="domain" description="DUF83" evidence="14">
    <location>
        <begin position="23"/>
        <end position="196"/>
    </location>
</feature>
<keyword evidence="11 13" id="KW-0051">Antiviral defense</keyword>
<proteinExistence type="inferred from homology"/>
<evidence type="ECO:0000256" key="1">
    <source>
        <dbReference type="ARBA" id="ARBA00001966"/>
    </source>
</evidence>
<dbReference type="EMBL" id="JBHYPX010000067">
    <property type="protein sequence ID" value="MFE1355746.1"/>
    <property type="molecule type" value="Genomic_DNA"/>
</dbReference>
<dbReference type="InterPro" id="IPR013343">
    <property type="entry name" value="CRISPR-assoc_prot_Cas4"/>
</dbReference>
<evidence type="ECO:0000256" key="9">
    <source>
        <dbReference type="ARBA" id="ARBA00023004"/>
    </source>
</evidence>
<dbReference type="Gene3D" id="3.90.320.10">
    <property type="match status" value="1"/>
</dbReference>
<gene>
    <name evidence="15" type="primary">cas4</name>
    <name evidence="15" type="ORF">ACFW6T_27595</name>
</gene>
<protein>
    <recommendedName>
        <fullName evidence="4 13">CRISPR-associated exonuclease Cas4</fullName>
        <ecNumber evidence="3 13">3.1.12.1</ecNumber>
    </recommendedName>
</protein>
<evidence type="ECO:0000256" key="8">
    <source>
        <dbReference type="ARBA" id="ARBA00022839"/>
    </source>
</evidence>
<evidence type="ECO:0000256" key="12">
    <source>
        <dbReference type="ARBA" id="ARBA00023211"/>
    </source>
</evidence>
<reference evidence="15 16" key="1">
    <citation type="submission" date="2024-09" db="EMBL/GenBank/DDBJ databases">
        <title>The Natural Products Discovery Center: Release of the First 8490 Sequenced Strains for Exploring Actinobacteria Biosynthetic Diversity.</title>
        <authorList>
            <person name="Kalkreuter E."/>
            <person name="Kautsar S.A."/>
            <person name="Yang D."/>
            <person name="Bader C.D."/>
            <person name="Teijaro C.N."/>
            <person name="Fluegel L."/>
            <person name="Davis C.M."/>
            <person name="Simpson J.R."/>
            <person name="Lauterbach L."/>
            <person name="Steele A.D."/>
            <person name="Gui C."/>
            <person name="Meng S."/>
            <person name="Li G."/>
            <person name="Viehrig K."/>
            <person name="Ye F."/>
            <person name="Su P."/>
            <person name="Kiefer A.F."/>
            <person name="Nichols A."/>
            <person name="Cepeda A.J."/>
            <person name="Yan W."/>
            <person name="Fan B."/>
            <person name="Jiang Y."/>
            <person name="Adhikari A."/>
            <person name="Zheng C.-J."/>
            <person name="Schuster L."/>
            <person name="Cowan T.M."/>
            <person name="Smanski M.J."/>
            <person name="Chevrette M.G."/>
            <person name="De Carvalho L.P.S."/>
            <person name="Shen B."/>
        </authorList>
    </citation>
    <scope>NUCLEOTIDE SEQUENCE [LARGE SCALE GENOMIC DNA]</scope>
    <source>
        <strain evidence="15 16">NPDC058753</strain>
    </source>
</reference>
<keyword evidence="8 13" id="KW-0269">Exonuclease</keyword>
<dbReference type="InterPro" id="IPR011604">
    <property type="entry name" value="PDDEXK-like_dom_sf"/>
</dbReference>
<evidence type="ECO:0000256" key="5">
    <source>
        <dbReference type="ARBA" id="ARBA00022722"/>
    </source>
</evidence>
<dbReference type="Proteomes" id="UP001599542">
    <property type="component" value="Unassembled WGS sequence"/>
</dbReference>
<dbReference type="Pfam" id="PF01930">
    <property type="entry name" value="Cas_Cas4"/>
    <property type="match status" value="1"/>
</dbReference>
<dbReference type="RefSeq" id="WP_380315668.1">
    <property type="nucleotide sequence ID" value="NZ_JBHYPW010000001.1"/>
</dbReference>
<evidence type="ECO:0000256" key="2">
    <source>
        <dbReference type="ARBA" id="ARBA00009189"/>
    </source>
</evidence>
<dbReference type="InterPro" id="IPR022765">
    <property type="entry name" value="Dna2/Cas4_DUF83"/>
</dbReference>
<keyword evidence="5 13" id="KW-0540">Nuclease</keyword>
<comment type="cofactor">
    <cofactor evidence="13">
        <name>iron-sulfur cluster</name>
        <dbReference type="ChEBI" id="CHEBI:30408"/>
    </cofactor>
</comment>
<evidence type="ECO:0000256" key="10">
    <source>
        <dbReference type="ARBA" id="ARBA00023014"/>
    </source>
</evidence>
<dbReference type="PANTHER" id="PTHR36531">
    <property type="entry name" value="CRISPR-ASSOCIATED EXONUCLEASE CAS4"/>
    <property type="match status" value="1"/>
</dbReference>
<evidence type="ECO:0000256" key="6">
    <source>
        <dbReference type="ARBA" id="ARBA00022723"/>
    </source>
</evidence>
<organism evidence="15 16">
    <name type="scientific">Kitasatospora phosalacinea</name>
    <dbReference type="NCBI Taxonomy" id="2065"/>
    <lineage>
        <taxon>Bacteria</taxon>
        <taxon>Bacillati</taxon>
        <taxon>Actinomycetota</taxon>
        <taxon>Actinomycetes</taxon>
        <taxon>Kitasatosporales</taxon>
        <taxon>Streptomycetaceae</taxon>
        <taxon>Kitasatospora</taxon>
    </lineage>
</organism>
<comment type="caution">
    <text evidence="15">The sequence shown here is derived from an EMBL/GenBank/DDBJ whole genome shotgun (WGS) entry which is preliminary data.</text>
</comment>